<keyword evidence="3" id="KW-1185">Reference proteome</keyword>
<dbReference type="Gene3D" id="3.90.1200.10">
    <property type="match status" value="1"/>
</dbReference>
<feature type="domain" description="Aminoglycoside phosphotransferase" evidence="1">
    <location>
        <begin position="29"/>
        <end position="266"/>
    </location>
</feature>
<sequence length="305" mass="33251">MSAAEDLLTHLLDLAGRHGLRVRPETARVDDTGWDFVVVHVDGDDGRPWILRAPRRPGAGATVRAEQRLLELLRGRFPVAIPDWRYADETFIAYPRLPGEPAAAEDPVTFELRWRIDRQRPPRHYLLALGQCMARLHATDTHAAAGTGIPVRAPDTIRARFAGHLAFGAAELGMHATWLERGRRWLDDDALWSPRVVLIHGDLHPGHTLVGEDGTLLAVLDWTDAEVGDPGQEFVEAARKFPAHVLDELIGAYVGSGGPSWPGLRGHVVEAIAFAPLALAVLGAEAGQQRYVDKARAVLGVPTAG</sequence>
<dbReference type="EMBL" id="CP073767">
    <property type="protein sequence ID" value="UWZ50688.1"/>
    <property type="molecule type" value="Genomic_DNA"/>
</dbReference>
<dbReference type="Proteomes" id="UP001058003">
    <property type="component" value="Chromosome"/>
</dbReference>
<evidence type="ECO:0000313" key="2">
    <source>
        <dbReference type="EMBL" id="UWZ50688.1"/>
    </source>
</evidence>
<gene>
    <name evidence="2" type="ORF">Daura_28135</name>
</gene>
<organism evidence="2 3">
    <name type="scientific">Dactylosporangium aurantiacum</name>
    <dbReference type="NCBI Taxonomy" id="35754"/>
    <lineage>
        <taxon>Bacteria</taxon>
        <taxon>Bacillati</taxon>
        <taxon>Actinomycetota</taxon>
        <taxon>Actinomycetes</taxon>
        <taxon>Micromonosporales</taxon>
        <taxon>Micromonosporaceae</taxon>
        <taxon>Dactylosporangium</taxon>
    </lineage>
</organism>
<dbReference type="InterPro" id="IPR002575">
    <property type="entry name" value="Aminoglycoside_PTrfase"/>
</dbReference>
<dbReference type="InterPro" id="IPR011009">
    <property type="entry name" value="Kinase-like_dom_sf"/>
</dbReference>
<dbReference type="CDD" id="cd05152">
    <property type="entry name" value="MPH2"/>
    <property type="match status" value="1"/>
</dbReference>
<dbReference type="AlphaFoldDB" id="A0A9Q9IAG0"/>
<evidence type="ECO:0000313" key="3">
    <source>
        <dbReference type="Proteomes" id="UP001058003"/>
    </source>
</evidence>
<evidence type="ECO:0000259" key="1">
    <source>
        <dbReference type="Pfam" id="PF01636"/>
    </source>
</evidence>
<name>A0A9Q9IAG0_9ACTN</name>
<dbReference type="RefSeq" id="WP_052387002.1">
    <property type="nucleotide sequence ID" value="NZ_CP073767.1"/>
</dbReference>
<accession>A0A9Q9IAG0</accession>
<dbReference type="PANTHER" id="PTHR21310:SF15">
    <property type="entry name" value="AMINOGLYCOSIDE PHOSPHOTRANSFERASE DOMAIN-CONTAINING PROTEIN"/>
    <property type="match status" value="1"/>
</dbReference>
<protein>
    <submittedName>
        <fullName evidence="2">Macrolide 2'-phosphotransferase</fullName>
    </submittedName>
</protein>
<dbReference type="KEGG" id="daur:Daura_28135"/>
<dbReference type="SUPFAM" id="SSF56112">
    <property type="entry name" value="Protein kinase-like (PK-like)"/>
    <property type="match status" value="1"/>
</dbReference>
<dbReference type="PANTHER" id="PTHR21310">
    <property type="entry name" value="AMINOGLYCOSIDE PHOSPHOTRANSFERASE-RELATED-RELATED"/>
    <property type="match status" value="1"/>
</dbReference>
<dbReference type="InterPro" id="IPR051678">
    <property type="entry name" value="AGP_Transferase"/>
</dbReference>
<dbReference type="Gene3D" id="3.30.200.20">
    <property type="entry name" value="Phosphorylase Kinase, domain 1"/>
    <property type="match status" value="1"/>
</dbReference>
<dbReference type="OrthoDB" id="4706173at2"/>
<proteinExistence type="predicted"/>
<reference evidence="2" key="1">
    <citation type="submission" date="2021-04" db="EMBL/GenBank/DDBJ databases">
        <title>Dactylosporangium aurantiacum NRRL B-8018 full assembly.</title>
        <authorList>
            <person name="Hartkoorn R.C."/>
            <person name="Beaudoing E."/>
            <person name="Hot D."/>
        </authorList>
    </citation>
    <scope>NUCLEOTIDE SEQUENCE</scope>
    <source>
        <strain evidence="2">NRRL B-8018</strain>
    </source>
</reference>
<dbReference type="Pfam" id="PF01636">
    <property type="entry name" value="APH"/>
    <property type="match status" value="1"/>
</dbReference>